<gene>
    <name evidence="4" type="ORF">SAMN06295879_1788</name>
    <name evidence="3" type="ORF">TZ00_11535</name>
</gene>
<dbReference type="PANTHER" id="PTHR48090">
    <property type="entry name" value="UNDECAPRENYL-PHOSPHATE 4-DEOXY-4-FORMAMIDO-L-ARABINOSE TRANSFERASE-RELATED"/>
    <property type="match status" value="1"/>
</dbReference>
<evidence type="ECO:0000313" key="5">
    <source>
        <dbReference type="Proteomes" id="UP000032503"/>
    </source>
</evidence>
<reference evidence="6" key="4">
    <citation type="submission" date="2017-02" db="EMBL/GenBank/DDBJ databases">
        <authorList>
            <person name="Varghese N."/>
            <person name="Submissions S."/>
        </authorList>
    </citation>
    <scope>NUCLEOTIDE SEQUENCE [LARGE SCALE GENOMIC DNA]</scope>
    <source>
        <strain evidence="6">VKM Ac-2052</strain>
    </source>
</reference>
<dbReference type="Proteomes" id="UP000189735">
    <property type="component" value="Unassembled WGS sequence"/>
</dbReference>
<evidence type="ECO:0000313" key="6">
    <source>
        <dbReference type="Proteomes" id="UP000189735"/>
    </source>
</evidence>
<reference evidence="3 5" key="1">
    <citation type="journal article" date="2001" name="Int. J. Syst. Evol. Microbiol.">
        <title>Agreia bicolorata gen. nov., sp. nov., to accommodate actinobacteria isolated from narrow reed grass infected by the nematode Heteroanguina graminophila.</title>
        <authorList>
            <person name="Evtushenko L.I."/>
            <person name="Dorofeeva L.V."/>
            <person name="Dobrovolskaya T.G."/>
            <person name="Streshinskaya G.M."/>
            <person name="Subbotin S.A."/>
            <person name="Tiedje J.M."/>
        </authorList>
    </citation>
    <scope>NUCLEOTIDE SEQUENCE [LARGE SCALE GENOMIC DNA]</scope>
    <source>
        <strain evidence="3 5">VKM Ac-1804</strain>
    </source>
</reference>
<dbReference type="Gene3D" id="3.90.550.10">
    <property type="entry name" value="Spore Coat Polysaccharide Biosynthesis Protein SpsA, Chain A"/>
    <property type="match status" value="1"/>
</dbReference>
<proteinExistence type="inferred from homology"/>
<evidence type="ECO:0000313" key="3">
    <source>
        <dbReference type="EMBL" id="KJC64146.1"/>
    </source>
</evidence>
<keyword evidence="4" id="KW-0808">Transferase</keyword>
<dbReference type="InterPro" id="IPR029044">
    <property type="entry name" value="Nucleotide-diphossugar_trans"/>
</dbReference>
<evidence type="ECO:0000313" key="4">
    <source>
        <dbReference type="EMBL" id="SKA93753.1"/>
    </source>
</evidence>
<dbReference type="EMBL" id="FUYG01000004">
    <property type="protein sequence ID" value="SKA93753.1"/>
    <property type="molecule type" value="Genomic_DNA"/>
</dbReference>
<dbReference type="Proteomes" id="UP000032503">
    <property type="component" value="Unassembled WGS sequence"/>
</dbReference>
<evidence type="ECO:0000259" key="2">
    <source>
        <dbReference type="Pfam" id="PF00535"/>
    </source>
</evidence>
<name>A0A1T4XWG2_9MICO</name>
<reference evidence="4" key="3">
    <citation type="submission" date="2017-02" db="EMBL/GenBank/DDBJ databases">
        <authorList>
            <person name="Peterson S.W."/>
        </authorList>
    </citation>
    <scope>NUCLEOTIDE SEQUENCE [LARGE SCALE GENOMIC DNA]</scope>
    <source>
        <strain evidence="4">VKM Ac-2052</strain>
    </source>
</reference>
<comment type="similarity">
    <text evidence="1">Belongs to the glycosyltransferase 2 family.</text>
</comment>
<dbReference type="GO" id="GO:0016740">
    <property type="term" value="F:transferase activity"/>
    <property type="evidence" value="ECO:0007669"/>
    <property type="project" value="UniProtKB-KW"/>
</dbReference>
<reference evidence="3" key="2">
    <citation type="submission" date="2015-02" db="EMBL/GenBank/DDBJ databases">
        <authorList>
            <person name="Vasilyev I.Y."/>
            <person name="Siniagina M.N."/>
            <person name="Malanin S.Y."/>
            <person name="Boulygina E.A."/>
            <person name="Grygoryeva T.V."/>
            <person name="Yarullina D.R."/>
            <person name="Ilinskaya O.N."/>
        </authorList>
    </citation>
    <scope>NUCLEOTIDE SEQUENCE</scope>
    <source>
        <strain evidence="3">VKM Ac-1804</strain>
    </source>
</reference>
<protein>
    <submittedName>
        <fullName evidence="4">Glycosyl transferase family 2</fullName>
    </submittedName>
</protein>
<dbReference type="AlphaFoldDB" id="A0A1T4XWG2"/>
<feature type="domain" description="Glycosyltransferase 2-like" evidence="2">
    <location>
        <begin position="10"/>
        <end position="160"/>
    </location>
</feature>
<accession>A0A1T4XWG2</accession>
<dbReference type="InterPro" id="IPR050256">
    <property type="entry name" value="Glycosyltransferase_2"/>
</dbReference>
<dbReference type="EMBL" id="JYFC01000004">
    <property type="protein sequence ID" value="KJC64146.1"/>
    <property type="molecule type" value="Genomic_DNA"/>
</dbReference>
<keyword evidence="5" id="KW-1185">Reference proteome</keyword>
<dbReference type="RefSeq" id="WP_044441840.1">
    <property type="nucleotide sequence ID" value="NZ_FUYG01000004.1"/>
</dbReference>
<dbReference type="PANTHER" id="PTHR48090:SF7">
    <property type="entry name" value="RFBJ PROTEIN"/>
    <property type="match status" value="1"/>
</dbReference>
<dbReference type="SUPFAM" id="SSF53448">
    <property type="entry name" value="Nucleotide-diphospho-sugar transferases"/>
    <property type="match status" value="1"/>
</dbReference>
<organism evidence="4 6">
    <name type="scientific">Agreia bicolorata</name>
    <dbReference type="NCBI Taxonomy" id="110935"/>
    <lineage>
        <taxon>Bacteria</taxon>
        <taxon>Bacillati</taxon>
        <taxon>Actinomycetota</taxon>
        <taxon>Actinomycetes</taxon>
        <taxon>Micrococcales</taxon>
        <taxon>Microbacteriaceae</taxon>
        <taxon>Agreia</taxon>
    </lineage>
</organism>
<dbReference type="Pfam" id="PF00535">
    <property type="entry name" value="Glycos_transf_2"/>
    <property type="match status" value="1"/>
</dbReference>
<sequence>MPTPFDGTLIVMPAFNEEEAVGNVVREVLGTFPGIHCLVVDDGSTDATSAKATAAGAIVASLPFNLGVGGAMRVGFKYALEHGYDNVIQIDSDGQHDPVGVPALIEQLATHDLVLGARFAGEGEYSVQGPRRWAMLMLSGILSRLAGTRLTDTTSGFRASGPRAVRLFAAHYPAEYLGDTVESLVIASRASLTVSQVAVAMRPRAGGRPSHNPLKAAIYLGRAVMALFIALLRPPVILPPEASTR</sequence>
<dbReference type="CDD" id="cd04179">
    <property type="entry name" value="DPM_DPG-synthase_like"/>
    <property type="match status" value="1"/>
</dbReference>
<evidence type="ECO:0000256" key="1">
    <source>
        <dbReference type="ARBA" id="ARBA00006739"/>
    </source>
</evidence>
<dbReference type="InterPro" id="IPR001173">
    <property type="entry name" value="Glyco_trans_2-like"/>
</dbReference>